<proteinExistence type="predicted"/>
<dbReference type="InterPro" id="IPR011330">
    <property type="entry name" value="Glyco_hydro/deAcase_b/a-brl"/>
</dbReference>
<reference evidence="1 2" key="1">
    <citation type="submission" date="2016-01" db="EMBL/GenBank/DDBJ databases">
        <authorList>
            <person name="Manzoor S."/>
        </authorList>
    </citation>
    <scope>NUCLEOTIDE SEQUENCE [LARGE SCALE GENOMIC DNA]</scope>
    <source>
        <strain evidence="1">Methanoculleus sp MAB1</strain>
    </source>
</reference>
<organism evidence="1 2">
    <name type="scientific">Methanoculleus bourgensis</name>
    <dbReference type="NCBI Taxonomy" id="83986"/>
    <lineage>
        <taxon>Archaea</taxon>
        <taxon>Methanobacteriati</taxon>
        <taxon>Methanobacteriota</taxon>
        <taxon>Stenosarchaea group</taxon>
        <taxon>Methanomicrobia</taxon>
        <taxon>Methanomicrobiales</taxon>
        <taxon>Methanomicrobiaceae</taxon>
        <taxon>Methanoculleus</taxon>
    </lineage>
</organism>
<protein>
    <submittedName>
        <fullName evidence="1">Uncharacterized protein</fullName>
    </submittedName>
</protein>
<dbReference type="EMBL" id="LT158599">
    <property type="protein sequence ID" value="CVK32287.1"/>
    <property type="molecule type" value="Genomic_DNA"/>
</dbReference>
<dbReference type="RefSeq" id="WP_062262560.1">
    <property type="nucleotide sequence ID" value="NZ_LT158599.1"/>
</dbReference>
<dbReference type="SUPFAM" id="SSF88713">
    <property type="entry name" value="Glycoside hydrolase/deacetylase"/>
    <property type="match status" value="1"/>
</dbReference>
<evidence type="ECO:0000313" key="2">
    <source>
        <dbReference type="Proteomes" id="UP000069850"/>
    </source>
</evidence>
<dbReference type="KEGG" id="mema:MMAB1_1073"/>
<sequence>MIGVEYDDEYAAQEVFQLLKVPWEWYTPTSTYDVVITKNGHLPEAGNVIDLADNDLIKKIADTLNEGLPRNRTPICEEHLDALRQKIKRFSPLIEIPPIPWGYAYSLALTHDVDITSVRERSVPSVLYAAYNCFRQRRFLEGVRIVLAKLGLAEDPWDLFETWRALEEEHQVKSTFYFLPRNGHAGIGSPKIRAGYYSIDDVPIEELTAGGWEVGVHGIDNWTDKASADAERISLLKDARVKVGTRVHWLHFDEGTWQILDDAGYEYDSTFGYNEDVGFRAGTLQVYKPRGVERLLELPLHIQDVSLFGRHCWVTTEKGCERVDCLSLDEDEAYRTCSAILDQALRYGGVVTVLWHSDCLAAPRDWGDVYTGILNRAKADNAWITRAIDIVDWFRMRRRVRLDYSKTKEHLSITVAGLEPARSLPPLRLRVHVDPEQVRHIDAEYVCGDGYVDIRCDREQVNVVLA</sequence>
<gene>
    <name evidence="1" type="ORF">MMAB1_1073</name>
</gene>
<dbReference type="Gene3D" id="3.20.20.370">
    <property type="entry name" value="Glycoside hydrolase/deacetylase"/>
    <property type="match status" value="1"/>
</dbReference>
<evidence type="ECO:0000313" key="1">
    <source>
        <dbReference type="EMBL" id="CVK32287.1"/>
    </source>
</evidence>
<dbReference type="GO" id="GO:0005975">
    <property type="term" value="P:carbohydrate metabolic process"/>
    <property type="evidence" value="ECO:0007669"/>
    <property type="project" value="InterPro"/>
</dbReference>
<dbReference type="AlphaFoldDB" id="A0A0X3BJJ1"/>
<dbReference type="Proteomes" id="UP000069850">
    <property type="component" value="Chromosome 1"/>
</dbReference>
<accession>A0A0X3BJJ1</accession>
<name>A0A0X3BJJ1_9EURY</name>
<dbReference type="GeneID" id="27137019"/>
<dbReference type="OrthoDB" id="371704at2157"/>
<dbReference type="CDD" id="cd10931">
    <property type="entry name" value="CE4_u7"/>
    <property type="match status" value="1"/>
</dbReference>